<comment type="caution">
    <text evidence="2">The sequence shown here is derived from an EMBL/GenBank/DDBJ whole genome shotgun (WGS) entry which is preliminary data.</text>
</comment>
<reference evidence="2 3" key="1">
    <citation type="submission" date="2018-01" db="EMBL/GenBank/DDBJ databases">
        <title>Genomic Sequence of Chromobacterium MWU13-2610 from wild cranberry bogs within the Cape Cod National Seashore.</title>
        <authorList>
            <person name="O'Hara-Hanley K."/>
            <person name="Soby S."/>
            <person name="Harrison A."/>
        </authorList>
    </citation>
    <scope>NUCLEOTIDE SEQUENCE [LARGE SCALE GENOMIC DNA]</scope>
    <source>
        <strain evidence="2 3">MWU13-2610</strain>
    </source>
</reference>
<sequence length="297" mass="31816">MVITDAELDALQGLPLGAQILYLREIRRYMDYATGVTGIMRRISWDGLREVLEVEPRPGIARSLPSKQQVRRLAEWLERAGLVRNISDMAGKQLIFRLPLAMSDSSVQIKADTNPTQTRHSKPDTNPTQLEPNNDHGFGGIGDEKPAGHGHVATPEKPTHIRYPLSGDIDDDTGAGEWLEGEGWPAAQQSNAQPDGSAAVVAMFRGLLGEDAMPSRQLMEACSTVAAVAQMRPVTEAELKAAILTARGRGVVNIAPYAAKIIENASLVAGKARRPGAAMAGGDAAMAYLQEVFGACA</sequence>
<evidence type="ECO:0008006" key="4">
    <source>
        <dbReference type="Google" id="ProtNLM"/>
    </source>
</evidence>
<protein>
    <recommendedName>
        <fullName evidence="4">Replication protein</fullName>
    </recommendedName>
</protein>
<keyword evidence="3" id="KW-1185">Reference proteome</keyword>
<dbReference type="EMBL" id="PPTF01000013">
    <property type="protein sequence ID" value="POB00150.1"/>
    <property type="molecule type" value="Genomic_DNA"/>
</dbReference>
<evidence type="ECO:0000256" key="1">
    <source>
        <dbReference type="SAM" id="MobiDB-lite"/>
    </source>
</evidence>
<name>A0A2K4MT44_9NEIS</name>
<dbReference type="AlphaFoldDB" id="A0A2K4MT44"/>
<proteinExistence type="predicted"/>
<accession>A0A2K4MT44</accession>
<dbReference type="Proteomes" id="UP000236416">
    <property type="component" value="Unassembled WGS sequence"/>
</dbReference>
<evidence type="ECO:0000313" key="2">
    <source>
        <dbReference type="EMBL" id="POB00150.1"/>
    </source>
</evidence>
<evidence type="ECO:0000313" key="3">
    <source>
        <dbReference type="Proteomes" id="UP000236416"/>
    </source>
</evidence>
<feature type="region of interest" description="Disordered" evidence="1">
    <location>
        <begin position="107"/>
        <end position="165"/>
    </location>
</feature>
<organism evidence="2 3">
    <name type="scientific">Chromobacterium sinusclupearum</name>
    <dbReference type="NCBI Taxonomy" id="2077146"/>
    <lineage>
        <taxon>Bacteria</taxon>
        <taxon>Pseudomonadati</taxon>
        <taxon>Pseudomonadota</taxon>
        <taxon>Betaproteobacteria</taxon>
        <taxon>Neisseriales</taxon>
        <taxon>Chromobacteriaceae</taxon>
        <taxon>Chromobacterium</taxon>
    </lineage>
</organism>
<dbReference type="RefSeq" id="WP_103317417.1">
    <property type="nucleotide sequence ID" value="NZ_PPTF01000013.1"/>
</dbReference>
<feature type="compositionally biased region" description="Polar residues" evidence="1">
    <location>
        <begin position="107"/>
        <end position="132"/>
    </location>
</feature>
<gene>
    <name evidence="2" type="ORF">C2134_02865</name>
</gene>